<organism evidence="2 3">
    <name type="scientific">Trematosphaeria pertusa</name>
    <dbReference type="NCBI Taxonomy" id="390896"/>
    <lineage>
        <taxon>Eukaryota</taxon>
        <taxon>Fungi</taxon>
        <taxon>Dikarya</taxon>
        <taxon>Ascomycota</taxon>
        <taxon>Pezizomycotina</taxon>
        <taxon>Dothideomycetes</taxon>
        <taxon>Pleosporomycetidae</taxon>
        <taxon>Pleosporales</taxon>
        <taxon>Massarineae</taxon>
        <taxon>Trematosphaeriaceae</taxon>
        <taxon>Trematosphaeria</taxon>
    </lineage>
</organism>
<dbReference type="EMBL" id="ML987198">
    <property type="protein sequence ID" value="KAF2246486.1"/>
    <property type="molecule type" value="Genomic_DNA"/>
</dbReference>
<keyword evidence="3" id="KW-1185">Reference proteome</keyword>
<reference evidence="2" key="1">
    <citation type="journal article" date="2020" name="Stud. Mycol.">
        <title>101 Dothideomycetes genomes: a test case for predicting lifestyles and emergence of pathogens.</title>
        <authorList>
            <person name="Haridas S."/>
            <person name="Albert R."/>
            <person name="Binder M."/>
            <person name="Bloem J."/>
            <person name="Labutti K."/>
            <person name="Salamov A."/>
            <person name="Andreopoulos B."/>
            <person name="Baker S."/>
            <person name="Barry K."/>
            <person name="Bills G."/>
            <person name="Bluhm B."/>
            <person name="Cannon C."/>
            <person name="Castanera R."/>
            <person name="Culley D."/>
            <person name="Daum C."/>
            <person name="Ezra D."/>
            <person name="Gonzalez J."/>
            <person name="Henrissat B."/>
            <person name="Kuo A."/>
            <person name="Liang C."/>
            <person name="Lipzen A."/>
            <person name="Lutzoni F."/>
            <person name="Magnuson J."/>
            <person name="Mondo S."/>
            <person name="Nolan M."/>
            <person name="Ohm R."/>
            <person name="Pangilinan J."/>
            <person name="Park H.-J."/>
            <person name="Ramirez L."/>
            <person name="Alfaro M."/>
            <person name="Sun H."/>
            <person name="Tritt A."/>
            <person name="Yoshinaga Y."/>
            <person name="Zwiers L.-H."/>
            <person name="Turgeon B."/>
            <person name="Goodwin S."/>
            <person name="Spatafora J."/>
            <person name="Crous P."/>
            <person name="Grigoriev I."/>
        </authorList>
    </citation>
    <scope>NUCLEOTIDE SEQUENCE</scope>
    <source>
        <strain evidence="2">CBS 122368</strain>
    </source>
</reference>
<dbReference type="GeneID" id="54578687"/>
<accession>A0A6A6I7Z8</accession>
<dbReference type="RefSeq" id="XP_033681490.1">
    <property type="nucleotide sequence ID" value="XM_033825357.1"/>
</dbReference>
<keyword evidence="1" id="KW-0812">Transmembrane</keyword>
<evidence type="ECO:0000256" key="1">
    <source>
        <dbReference type="SAM" id="Phobius"/>
    </source>
</evidence>
<dbReference type="OrthoDB" id="5400196at2759"/>
<feature type="transmembrane region" description="Helical" evidence="1">
    <location>
        <begin position="40"/>
        <end position="64"/>
    </location>
</feature>
<keyword evidence="1" id="KW-0472">Membrane</keyword>
<feature type="transmembrane region" description="Helical" evidence="1">
    <location>
        <begin position="76"/>
        <end position="94"/>
    </location>
</feature>
<sequence>MSDIIAQYQAQSQKQYWAPQTPPSALAEDAQTKPRSLWKAIFQILLAFAVFGCLLALTLTTLRLTDHGSYNSIQRTVYTAIVTLIATIVTAVVLDGVRRLYLFRVDDQLAQYPRSPLSQQKRLDQRWQTILGIGSISTRLQNPSVETVLLLGALVTTCITSGFTATSATRVEPYAPKIPSSDPYVFARPWENGTRPTWGLMYWTLDNGSLYDAWVFHGGSPQHKAFELMNGININDPTLYAYSDDGVAIQSSAIGAPITAYNPEHAGYGLQAIMSRFERNINTVSACVPVMVRNPAKCVPGGILSWPDDGSIMKVTASDGSCPRTVNTTKPPDEFIAIISRICNVGQVGQSKVVFGASNGNYAQWLATAVGEDIGPSYAGQTYAVECDLDARDAFEYRNATLQISPRTTSSNPGTQNLAFTRVLSANEPCTPPSNLPVAEALAATVAMGPYFPVYEITATGWFQSLVNVISSTGDYGHSPKNSIRGPPFAFNDSQNALEDVLGLVGALAGSRAVLNMSLVESTGSAEVVFMRVGSGKTFAIVFAMVPLLLGLWMCGMVVRVERERGGYKCTSLLDLVRLGMGQ</sequence>
<protein>
    <submittedName>
        <fullName evidence="2">Uncharacterized protein</fullName>
    </submittedName>
</protein>
<feature type="transmembrane region" description="Helical" evidence="1">
    <location>
        <begin position="539"/>
        <end position="559"/>
    </location>
</feature>
<keyword evidence="1" id="KW-1133">Transmembrane helix</keyword>
<dbReference type="Proteomes" id="UP000800094">
    <property type="component" value="Unassembled WGS sequence"/>
</dbReference>
<evidence type="ECO:0000313" key="2">
    <source>
        <dbReference type="EMBL" id="KAF2246486.1"/>
    </source>
</evidence>
<evidence type="ECO:0000313" key="3">
    <source>
        <dbReference type="Proteomes" id="UP000800094"/>
    </source>
</evidence>
<name>A0A6A6I7Z8_9PLEO</name>
<dbReference type="AlphaFoldDB" id="A0A6A6I7Z8"/>
<proteinExistence type="predicted"/>
<gene>
    <name evidence="2" type="ORF">BU26DRAFT_47075</name>
</gene>